<organism evidence="11 12">
    <name type="scientific">Hathewaya limosa</name>
    <name type="common">Clostridium limosum</name>
    <dbReference type="NCBI Taxonomy" id="1536"/>
    <lineage>
        <taxon>Bacteria</taxon>
        <taxon>Bacillati</taxon>
        <taxon>Bacillota</taxon>
        <taxon>Clostridia</taxon>
        <taxon>Eubacteriales</taxon>
        <taxon>Clostridiaceae</taxon>
        <taxon>Hathewaya</taxon>
    </lineage>
</organism>
<keyword evidence="3" id="KW-0813">Transport</keyword>
<dbReference type="EMBL" id="JAUSWN010000019">
    <property type="protein sequence ID" value="MDQ0480436.1"/>
    <property type="molecule type" value="Genomic_DNA"/>
</dbReference>
<evidence type="ECO:0000259" key="10">
    <source>
        <dbReference type="PROSITE" id="PS51202"/>
    </source>
</evidence>
<keyword evidence="5 9" id="KW-0812">Transmembrane</keyword>
<feature type="transmembrane region" description="Helical" evidence="9">
    <location>
        <begin position="190"/>
        <end position="206"/>
    </location>
</feature>
<evidence type="ECO:0000256" key="6">
    <source>
        <dbReference type="ARBA" id="ARBA00022989"/>
    </source>
</evidence>
<dbReference type="Pfam" id="PF02080">
    <property type="entry name" value="TrkA_C"/>
    <property type="match status" value="1"/>
</dbReference>
<dbReference type="InterPro" id="IPR036721">
    <property type="entry name" value="RCK_C_sf"/>
</dbReference>
<feature type="transmembrane region" description="Helical" evidence="9">
    <location>
        <begin position="368"/>
        <end position="386"/>
    </location>
</feature>
<proteinExistence type="inferred from homology"/>
<keyword evidence="4" id="KW-0050">Antiport</keyword>
<comment type="subcellular location">
    <subcellularLocation>
        <location evidence="1">Membrane</location>
        <topology evidence="1">Multi-pass membrane protein</topology>
    </subcellularLocation>
</comment>
<feature type="transmembrane region" description="Helical" evidence="9">
    <location>
        <begin position="336"/>
        <end position="356"/>
    </location>
</feature>
<keyword evidence="7" id="KW-0406">Ion transport</keyword>
<evidence type="ECO:0000256" key="7">
    <source>
        <dbReference type="ARBA" id="ARBA00023065"/>
    </source>
</evidence>
<evidence type="ECO:0000256" key="9">
    <source>
        <dbReference type="SAM" id="Phobius"/>
    </source>
</evidence>
<dbReference type="PROSITE" id="PS51202">
    <property type="entry name" value="RCK_C"/>
    <property type="match status" value="1"/>
</dbReference>
<feature type="transmembrane region" description="Helical" evidence="9">
    <location>
        <begin position="126"/>
        <end position="145"/>
    </location>
</feature>
<feature type="transmembrane region" description="Helical" evidence="9">
    <location>
        <begin position="248"/>
        <end position="264"/>
    </location>
</feature>
<dbReference type="InterPro" id="IPR006037">
    <property type="entry name" value="RCK_C"/>
</dbReference>
<feature type="transmembrane region" description="Helical" evidence="9">
    <location>
        <begin position="157"/>
        <end position="178"/>
    </location>
</feature>
<feature type="domain" description="RCK C-terminal" evidence="10">
    <location>
        <begin position="394"/>
        <end position="477"/>
    </location>
</feature>
<dbReference type="Proteomes" id="UP001224418">
    <property type="component" value="Unassembled WGS sequence"/>
</dbReference>
<evidence type="ECO:0000256" key="1">
    <source>
        <dbReference type="ARBA" id="ARBA00004141"/>
    </source>
</evidence>
<dbReference type="Pfam" id="PF00999">
    <property type="entry name" value="Na_H_Exchanger"/>
    <property type="match status" value="1"/>
</dbReference>
<sequence length="478" mass="53545">MKMHINYDSLLILTILAFVTPFLVDKLKKVKIPYQVGEIFIGIIFGKSFLNLINQDVWIVFLSDLGIAYLMFLSGLEIDFGDVHIKDRKDKGNSKLSLGIVMFIISFVVAGLLSFTLKFIGITKGTLFFTLLFTASAPGLIVPFLKQKRMLTSNLGQTLLIYSLICEFICLIGLSFIASTELYGLSYKNFLFLIVFGAAFLLYLVVKKIYHIHDFSTLAFKNLHVSIRGAFALILILVTIAQKINTEIILGSFLAGIIFSLVVGKAKEEITHKLDVIGYGFLIPIFFIMVGVNLDLKTIFSNPSALIKIPILLLIFFLVKLVPSILLRKKFGTRNALASSMLLSAQLSLIIVGAQMALNLKFITSSDYSAFILTTVISCILFPILFEKLYENNDLTIPEVIPEEKIITREIIPCNEKYLNKPLIECKFPIGCRIFIIIRNNIEIMPTADTKLKNGDLLILSGVREDVIQTIKMLTLPN</sequence>
<evidence type="ECO:0000313" key="12">
    <source>
        <dbReference type="Proteomes" id="UP001224418"/>
    </source>
</evidence>
<dbReference type="InterPro" id="IPR006153">
    <property type="entry name" value="Cation/H_exchanger_TM"/>
</dbReference>
<evidence type="ECO:0000256" key="2">
    <source>
        <dbReference type="ARBA" id="ARBA00005551"/>
    </source>
</evidence>
<accession>A0ABU0JTK7</accession>
<dbReference type="Gene3D" id="1.20.1530.20">
    <property type="match status" value="1"/>
</dbReference>
<name>A0ABU0JTK7_HATLI</name>
<evidence type="ECO:0000256" key="5">
    <source>
        <dbReference type="ARBA" id="ARBA00022692"/>
    </source>
</evidence>
<protein>
    <submittedName>
        <fullName evidence="11">Kef-type K+ transport system membrane component KefB</fullName>
    </submittedName>
</protein>
<keyword evidence="12" id="KW-1185">Reference proteome</keyword>
<feature type="transmembrane region" description="Helical" evidence="9">
    <location>
        <begin position="59"/>
        <end position="76"/>
    </location>
</feature>
<keyword evidence="8 9" id="KW-0472">Membrane</keyword>
<evidence type="ECO:0000256" key="8">
    <source>
        <dbReference type="ARBA" id="ARBA00023136"/>
    </source>
</evidence>
<comment type="similarity">
    <text evidence="2">Belongs to the monovalent cation:proton antiporter 2 (CPA2) transporter (TC 2.A.37) family.</text>
</comment>
<evidence type="ECO:0000256" key="4">
    <source>
        <dbReference type="ARBA" id="ARBA00022449"/>
    </source>
</evidence>
<dbReference type="RefSeq" id="WP_307356419.1">
    <property type="nucleotide sequence ID" value="NZ_BAAACJ010000007.1"/>
</dbReference>
<feature type="transmembrane region" description="Helical" evidence="9">
    <location>
        <begin position="96"/>
        <end position="120"/>
    </location>
</feature>
<gene>
    <name evidence="11" type="ORF">QOZ93_002184</name>
</gene>
<evidence type="ECO:0000313" key="11">
    <source>
        <dbReference type="EMBL" id="MDQ0480436.1"/>
    </source>
</evidence>
<dbReference type="SUPFAM" id="SSF116726">
    <property type="entry name" value="TrkA C-terminal domain-like"/>
    <property type="match status" value="1"/>
</dbReference>
<dbReference type="InterPro" id="IPR038770">
    <property type="entry name" value="Na+/solute_symporter_sf"/>
</dbReference>
<dbReference type="Gene3D" id="3.30.70.1450">
    <property type="entry name" value="Regulator of K+ conductance, C-terminal domain"/>
    <property type="match status" value="1"/>
</dbReference>
<dbReference type="PANTHER" id="PTHR43562:SF1">
    <property type="entry name" value="NA(+)_H(+) ANTIPORTER YJBQ-RELATED"/>
    <property type="match status" value="1"/>
</dbReference>
<reference evidence="11 12" key="1">
    <citation type="submission" date="2023-07" db="EMBL/GenBank/DDBJ databases">
        <title>Genomic Encyclopedia of Type Strains, Phase IV (KMG-IV): sequencing the most valuable type-strain genomes for metagenomic binning, comparative biology and taxonomic classification.</title>
        <authorList>
            <person name="Goeker M."/>
        </authorList>
    </citation>
    <scope>NUCLEOTIDE SEQUENCE [LARGE SCALE GENOMIC DNA]</scope>
    <source>
        <strain evidence="11 12">DSM 1400</strain>
    </source>
</reference>
<feature type="transmembrane region" description="Helical" evidence="9">
    <location>
        <begin position="306"/>
        <end position="327"/>
    </location>
</feature>
<dbReference type="PANTHER" id="PTHR43562">
    <property type="entry name" value="NAPA-TYPE SODIUM/HYDROGEN ANTIPORTER"/>
    <property type="match status" value="1"/>
</dbReference>
<feature type="transmembrane region" description="Helical" evidence="9">
    <location>
        <begin position="218"/>
        <end position="242"/>
    </location>
</feature>
<comment type="caution">
    <text evidence="11">The sequence shown here is derived from an EMBL/GenBank/DDBJ whole genome shotgun (WGS) entry which is preliminary data.</text>
</comment>
<keyword evidence="6 9" id="KW-1133">Transmembrane helix</keyword>
<feature type="transmembrane region" description="Helical" evidence="9">
    <location>
        <begin position="6"/>
        <end position="24"/>
    </location>
</feature>
<feature type="transmembrane region" description="Helical" evidence="9">
    <location>
        <begin position="276"/>
        <end position="294"/>
    </location>
</feature>
<evidence type="ECO:0000256" key="3">
    <source>
        <dbReference type="ARBA" id="ARBA00022448"/>
    </source>
</evidence>